<protein>
    <recommendedName>
        <fullName evidence="6">Indolepyruvate ferredoxin oxidoreductase</fullName>
    </recommendedName>
</protein>
<dbReference type="InterPro" id="IPR017721">
    <property type="entry name" value="IorA"/>
</dbReference>
<dbReference type="PANTHER" id="PTHR43710">
    <property type="entry name" value="2-HYDROXYACYL-COA LYASE"/>
    <property type="match status" value="1"/>
</dbReference>
<dbReference type="GO" id="GO:0043805">
    <property type="term" value="F:indolepyruvate ferredoxin oxidoreductase activity"/>
    <property type="evidence" value="ECO:0007669"/>
    <property type="project" value="InterPro"/>
</dbReference>
<dbReference type="Pfam" id="PF02775">
    <property type="entry name" value="TPP_enzyme_C"/>
    <property type="match status" value="1"/>
</dbReference>
<dbReference type="CDD" id="cd07034">
    <property type="entry name" value="TPP_PYR_PFOR_IOR-alpha_like"/>
    <property type="match status" value="1"/>
</dbReference>
<accession>A0A5J4SDX6</accession>
<reference evidence="5" key="1">
    <citation type="submission" date="2019-03" db="EMBL/GenBank/DDBJ databases">
        <title>Single cell metagenomics reveals metabolic interactions within the superorganism composed of flagellate Streblomastix strix and complex community of Bacteroidetes bacteria on its surface.</title>
        <authorList>
            <person name="Treitli S.C."/>
            <person name="Kolisko M."/>
            <person name="Husnik F."/>
            <person name="Keeling P."/>
            <person name="Hampl V."/>
        </authorList>
    </citation>
    <scope>NUCLEOTIDE SEQUENCE</scope>
    <source>
        <strain evidence="5">STM</strain>
    </source>
</reference>
<evidence type="ECO:0008006" key="6">
    <source>
        <dbReference type="Google" id="ProtNLM"/>
    </source>
</evidence>
<evidence type="ECO:0000313" key="5">
    <source>
        <dbReference type="EMBL" id="KAA6343461.1"/>
    </source>
</evidence>
<dbReference type="InterPro" id="IPR002880">
    <property type="entry name" value="Pyrv_Fd/Flavodoxin_OxRdtase_N"/>
</dbReference>
<dbReference type="GO" id="GO:0046872">
    <property type="term" value="F:metal ion binding"/>
    <property type="evidence" value="ECO:0007669"/>
    <property type="project" value="UniProtKB-KW"/>
</dbReference>
<dbReference type="EMBL" id="SNRY01000269">
    <property type="protein sequence ID" value="KAA6343461.1"/>
    <property type="molecule type" value="Genomic_DNA"/>
</dbReference>
<feature type="domain" description="Pyruvate flavodoxin/ferredoxin oxidoreductase pyrimidine binding" evidence="3">
    <location>
        <begin position="15"/>
        <end position="181"/>
    </location>
</feature>
<dbReference type="Gene3D" id="3.40.50.970">
    <property type="match status" value="2"/>
</dbReference>
<organism evidence="5">
    <name type="scientific">termite gut metagenome</name>
    <dbReference type="NCBI Taxonomy" id="433724"/>
    <lineage>
        <taxon>unclassified sequences</taxon>
        <taxon>metagenomes</taxon>
        <taxon>organismal metagenomes</taxon>
    </lineage>
</organism>
<dbReference type="FunFam" id="3.40.50.970:FF:000039">
    <property type="entry name" value="Indolepyruvate oxidoreductase subunit IorA"/>
    <property type="match status" value="1"/>
</dbReference>
<dbReference type="GO" id="GO:0030976">
    <property type="term" value="F:thiamine pyrophosphate binding"/>
    <property type="evidence" value="ECO:0007669"/>
    <property type="project" value="InterPro"/>
</dbReference>
<dbReference type="PIRSF" id="PIRSF006439">
    <property type="entry name" value="Indolepyruvate_ferr_oxidored"/>
    <property type="match status" value="1"/>
</dbReference>
<dbReference type="InterPro" id="IPR011766">
    <property type="entry name" value="TPP_enzyme_TPP-bd"/>
</dbReference>
<proteinExistence type="predicted"/>
<dbReference type="InterPro" id="IPR045025">
    <property type="entry name" value="HACL1-like"/>
</dbReference>
<dbReference type="PANTHER" id="PTHR43710:SF5">
    <property type="entry name" value="INDOLEPYRUVATE FERREDOXIN OXIDOREDUCTASE ALPHA SUBUNIT"/>
    <property type="match status" value="1"/>
</dbReference>
<sequence>MNKQLLLGDEAIAQAALDAGLSGIYAYPGTPSTEITEYIQSSPHTQAHAIHNRWCVNEKTAMEAALGMSFAGKRAMVCMKHVGLNVAADCFVNSAITGVRGGLIVVAADDPSMHSSQNEQDSRFYGDFSLIPMYEPSNQQEAYDMIYSGFEFSEETGEPLLMRIVTRLAHSRSGVERKAQKPQNDISFGSDPRQFVLLPGMARKRYKILLERQAGFVKASEESPYNKYIDGADKSVGIIACGIGFNYLMENYPGGCSHPVLKIGQYPLPKKQLLQLVETCNEILVLEDGQPFVEKQVKGYLGKGIKVKGRLDGTLSYDGELNPDTVAHALGKENKSYFSTSNIVETRPPALCKGCGHRDMYNALTEVLKGEYLFHKVFSDIGCYTLGANAPFNAINSCVDMGASITMAKGAADAGLYPSVAVIGDSTFTHSGMTGLLDCVNENANVTIFISDNETTAMTGGQDSAGTGRIEAICTGLGVDPAHLRVIIPLKKNHEEMKQIIREELQFEGVSVIIPRRECVQTLMRKKRNQ</sequence>
<dbReference type="Pfam" id="PF01855">
    <property type="entry name" value="POR_N"/>
    <property type="match status" value="1"/>
</dbReference>
<keyword evidence="2" id="KW-0560">Oxidoreductase</keyword>
<name>A0A5J4SDX6_9ZZZZ</name>
<evidence type="ECO:0000259" key="4">
    <source>
        <dbReference type="Pfam" id="PF02775"/>
    </source>
</evidence>
<gene>
    <name evidence="5" type="ORF">EZS27_008869</name>
</gene>
<dbReference type="InterPro" id="IPR029061">
    <property type="entry name" value="THDP-binding"/>
</dbReference>
<dbReference type="CDD" id="cd02008">
    <property type="entry name" value="TPP_IOR_alpha"/>
    <property type="match status" value="1"/>
</dbReference>
<evidence type="ECO:0000259" key="3">
    <source>
        <dbReference type="Pfam" id="PF01855"/>
    </source>
</evidence>
<evidence type="ECO:0000256" key="2">
    <source>
        <dbReference type="ARBA" id="ARBA00023002"/>
    </source>
</evidence>
<dbReference type="SUPFAM" id="SSF52518">
    <property type="entry name" value="Thiamin diphosphate-binding fold (THDP-binding)"/>
    <property type="match status" value="2"/>
</dbReference>
<dbReference type="AlphaFoldDB" id="A0A5J4SDX6"/>
<evidence type="ECO:0000256" key="1">
    <source>
        <dbReference type="ARBA" id="ARBA00022723"/>
    </source>
</evidence>
<keyword evidence="1" id="KW-0479">Metal-binding</keyword>
<comment type="caution">
    <text evidence="5">The sequence shown here is derived from an EMBL/GenBank/DDBJ whole genome shotgun (WGS) entry which is preliminary data.</text>
</comment>
<feature type="domain" description="Thiamine pyrophosphate enzyme TPP-binding" evidence="4">
    <location>
        <begin position="380"/>
        <end position="513"/>
    </location>
</feature>